<dbReference type="SUPFAM" id="SSF53756">
    <property type="entry name" value="UDP-Glycosyltransferase/glycogen phosphorylase"/>
    <property type="match status" value="1"/>
</dbReference>
<dbReference type="InterPro" id="IPR001296">
    <property type="entry name" value="Glyco_trans_1"/>
</dbReference>
<name>A0ABM7XIX1_THEBO</name>
<protein>
    <recommendedName>
        <fullName evidence="6">Glycosyltransferase</fullName>
    </recommendedName>
</protein>
<reference evidence="4 5" key="1">
    <citation type="journal article" date="2022" name="Microbiol. Resour. Announc.">
        <title>Complete Genome Sequences of Thermus Strains Isolated from Senami Hot Spring in Japan.</title>
        <authorList>
            <person name="Miyazaki K."/>
        </authorList>
    </citation>
    <scope>NUCLEOTIDE SEQUENCE [LARGE SCALE GENOMIC DNA]</scope>
    <source>
        <strain evidence="4 5">SNM4-1</strain>
    </source>
</reference>
<evidence type="ECO:0000313" key="5">
    <source>
        <dbReference type="Proteomes" id="UP000831120"/>
    </source>
</evidence>
<organism evidence="4 5">
    <name type="scientific">Thermus brockianus</name>
    <dbReference type="NCBI Taxonomy" id="56956"/>
    <lineage>
        <taxon>Bacteria</taxon>
        <taxon>Thermotogati</taxon>
        <taxon>Deinococcota</taxon>
        <taxon>Deinococci</taxon>
        <taxon>Thermales</taxon>
        <taxon>Thermaceae</taxon>
        <taxon>Thermus</taxon>
    </lineage>
</organism>
<gene>
    <name evidence="4" type="ORF">TbrSNM41_09960</name>
</gene>
<evidence type="ECO:0000259" key="2">
    <source>
        <dbReference type="Pfam" id="PF00534"/>
    </source>
</evidence>
<dbReference type="CDD" id="cd03801">
    <property type="entry name" value="GT4_PimA-like"/>
    <property type="match status" value="1"/>
</dbReference>
<dbReference type="EMBL" id="AP025593">
    <property type="protein sequence ID" value="BDG16262.1"/>
    <property type="molecule type" value="Genomic_DNA"/>
</dbReference>
<sequence>MPLKVVVGTWGPLRSDSGGPYRVAYDLLRGLSSNDSSLQVYYSDFSRGFIQPLQKLGQDLGDDSLVKDRQGMVRSVRVLARGLIKYTIANPVILDCVPKIAATRVRYFLADLIQQVRFHLARPRIAGILREMPDQSILHIHGAAEMGDALVFLLENIEKSCKVVWTEHSKGSVLREWEHLFGSRFVGTWGRGVRRAYEVLLRRADRVVFPSKGAVQLFEEYTGWKIPLERLRIIYNGVEDPLLGLREPKRNLYEKGLFVTVAQHVPEKGLDWILEGLAMVKRPWRWVVVGGFTPWTASLRSLVRKYRLEAKVDFVGPLPRDEVFSLMARSEAVIHAPRVAVFDLALLEAMALAKPILATPVGGNVEALGEEYPLFVRASEQLAKYIDEGNGKFYELVGQNNRKRFLEKFNIPAMVQSHVSLYREIW</sequence>
<proteinExistence type="predicted"/>
<evidence type="ECO:0000313" key="4">
    <source>
        <dbReference type="EMBL" id="BDG16262.1"/>
    </source>
</evidence>
<dbReference type="Pfam" id="PF13439">
    <property type="entry name" value="Glyco_transf_4"/>
    <property type="match status" value="1"/>
</dbReference>
<feature type="domain" description="Glycosyltransferase subfamily 4-like N-terminal" evidence="3">
    <location>
        <begin position="71"/>
        <end position="239"/>
    </location>
</feature>
<dbReference type="InterPro" id="IPR028098">
    <property type="entry name" value="Glyco_trans_4-like_N"/>
</dbReference>
<accession>A0ABM7XIX1</accession>
<feature type="domain" description="Glycosyl transferase family 1" evidence="2">
    <location>
        <begin position="254"/>
        <end position="388"/>
    </location>
</feature>
<evidence type="ECO:0008006" key="6">
    <source>
        <dbReference type="Google" id="ProtNLM"/>
    </source>
</evidence>
<dbReference type="Proteomes" id="UP000831120">
    <property type="component" value="Chromosome"/>
</dbReference>
<dbReference type="PANTHER" id="PTHR46401:SF2">
    <property type="entry name" value="GLYCOSYLTRANSFERASE WBBK-RELATED"/>
    <property type="match status" value="1"/>
</dbReference>
<dbReference type="PANTHER" id="PTHR46401">
    <property type="entry name" value="GLYCOSYLTRANSFERASE WBBK-RELATED"/>
    <property type="match status" value="1"/>
</dbReference>
<evidence type="ECO:0000256" key="1">
    <source>
        <dbReference type="ARBA" id="ARBA00022679"/>
    </source>
</evidence>
<keyword evidence="1" id="KW-0808">Transferase</keyword>
<keyword evidence="5" id="KW-1185">Reference proteome</keyword>
<dbReference type="Pfam" id="PF00534">
    <property type="entry name" value="Glycos_transf_1"/>
    <property type="match status" value="1"/>
</dbReference>
<dbReference type="Gene3D" id="3.40.50.2000">
    <property type="entry name" value="Glycogen Phosphorylase B"/>
    <property type="match status" value="2"/>
</dbReference>
<evidence type="ECO:0000259" key="3">
    <source>
        <dbReference type="Pfam" id="PF13439"/>
    </source>
</evidence>